<proteinExistence type="predicted"/>
<dbReference type="NCBIfam" id="TIGR03696">
    <property type="entry name" value="Rhs_assc_core"/>
    <property type="match status" value="1"/>
</dbReference>
<evidence type="ECO:0000256" key="1">
    <source>
        <dbReference type="SAM" id="MobiDB-lite"/>
    </source>
</evidence>
<feature type="compositionally biased region" description="Basic and acidic residues" evidence="1">
    <location>
        <begin position="324"/>
        <end position="337"/>
    </location>
</feature>
<reference evidence="3" key="1">
    <citation type="journal article" date="2012" name="Stand. Genomic Sci.">
        <title>Permanent draft genome sequence of the gliding predator Saprospira grandis strain Sa g1 (= HR1).</title>
        <authorList>
            <person name="Mavromatis K."/>
            <person name="Chertkov O."/>
            <person name="Lapidus A."/>
            <person name="Nolan M."/>
            <person name="Lucas S."/>
            <person name="Tice H."/>
            <person name="Del Rio T.G."/>
            <person name="Cheng J.F."/>
            <person name="Han C."/>
            <person name="Tapia R."/>
            <person name="Bruce D."/>
            <person name="Goodwin L.A."/>
            <person name="Pitluck S."/>
            <person name="Huntemann M."/>
            <person name="Liolios K."/>
            <person name="Pagani I."/>
            <person name="Ivanova N."/>
            <person name="Mikhailova N."/>
            <person name="Pati A."/>
            <person name="Chen A."/>
            <person name="Palaniappan K."/>
            <person name="Land M."/>
            <person name="Brambilla E.M."/>
            <person name="Rohde M."/>
            <person name="Spring S."/>
            <person name="Goker M."/>
            <person name="Detter J.C."/>
            <person name="Bristow J."/>
            <person name="Eisen J.A."/>
            <person name="Markowitz V."/>
            <person name="Hugenholtz P."/>
            <person name="Kyrpides N.C."/>
            <person name="Klenk H.P."/>
            <person name="Woyke T."/>
        </authorList>
    </citation>
    <scope>NUCLEOTIDE SEQUENCE [LARGE SCALE GENOMIC DNA]</scope>
    <source>
        <strain evidence="3">DSM 2844</strain>
    </source>
</reference>
<feature type="region of interest" description="Disordered" evidence="1">
    <location>
        <begin position="314"/>
        <end position="364"/>
    </location>
</feature>
<name>J1I8L3_9BACT</name>
<dbReference type="RefSeq" id="WP_002661245.1">
    <property type="nucleotide sequence ID" value="NZ_JH719942.1"/>
</dbReference>
<dbReference type="OrthoDB" id="1367325at2"/>
<organism evidence="2 3">
    <name type="scientific">Saprospira grandis DSM 2844</name>
    <dbReference type="NCBI Taxonomy" id="694433"/>
    <lineage>
        <taxon>Bacteria</taxon>
        <taxon>Pseudomonadati</taxon>
        <taxon>Bacteroidota</taxon>
        <taxon>Saprospiria</taxon>
        <taxon>Saprospirales</taxon>
        <taxon>Saprospiraceae</taxon>
        <taxon>Saprospira</taxon>
    </lineage>
</organism>
<feature type="compositionally biased region" description="Polar residues" evidence="1">
    <location>
        <begin position="339"/>
        <end position="364"/>
    </location>
</feature>
<accession>J1I8L3</accession>
<sequence length="364" mass="40526">MGQDSSQTGQADYYLAQVSSASLYYPFGWEMPGRKFVSGEGYRFGFNGKETDEDATSGSYDFGARMYNSQLGRWWSVDAKKEKYPQFSPYHAMGNNPIITIDPDGNENVVVIGNQGKSPKNGGGPKSPNKRSFLEAGFNEAMNFNKDRKHNGEKTTMIVYSGTYTDEQISYYQERAKDAGINFVLAKNKNDVKSYINKVGGFVGEQVTNDRQKDLITDFAYVGHAGPEALYLGYGSDGAQIAPYDISKYAFHSDAYCHLNGCGTGADKIVRLNKVDKTGTDILFQRFKNDIAKDLKAYRTPIWWGVPNKSGEFTPSNKKYARPTNRDVLNKTGRLDNPESPTRWSSDNKGTGHPSNSKVNGKDY</sequence>
<protein>
    <submittedName>
        <fullName evidence="2">RHS repeat-associated core domain protein</fullName>
    </submittedName>
</protein>
<dbReference type="AlphaFoldDB" id="J1I8L3"/>
<gene>
    <name evidence="2" type="ORF">SapgrDRAFT_3552</name>
</gene>
<dbReference type="InterPro" id="IPR022385">
    <property type="entry name" value="Rhs_assc_core"/>
</dbReference>
<dbReference type="HOGENOM" id="CLU_760521_0_0_10"/>
<dbReference type="Gene3D" id="2.180.10.10">
    <property type="entry name" value="RHS repeat-associated core"/>
    <property type="match status" value="1"/>
</dbReference>
<dbReference type="EMBL" id="JH719942">
    <property type="protein sequence ID" value="EJF55185.1"/>
    <property type="molecule type" value="Genomic_DNA"/>
</dbReference>
<evidence type="ECO:0000313" key="3">
    <source>
        <dbReference type="Proteomes" id="UP000005113"/>
    </source>
</evidence>
<evidence type="ECO:0000313" key="2">
    <source>
        <dbReference type="EMBL" id="EJF55185.1"/>
    </source>
</evidence>
<dbReference type="Proteomes" id="UP000005113">
    <property type="component" value="Unassembled WGS sequence"/>
</dbReference>